<dbReference type="GO" id="GO:0009062">
    <property type="term" value="P:fatty acid catabolic process"/>
    <property type="evidence" value="ECO:0007669"/>
    <property type="project" value="TreeGrafter"/>
</dbReference>
<keyword evidence="1" id="KW-0378">Hydrolase</keyword>
<proteinExistence type="predicted"/>
<dbReference type="Gene3D" id="3.10.129.10">
    <property type="entry name" value="Hotdog Thioesterase"/>
    <property type="match status" value="1"/>
</dbReference>
<dbReference type="GO" id="GO:0052816">
    <property type="term" value="F:long-chain fatty acyl-CoA hydrolase activity"/>
    <property type="evidence" value="ECO:0007669"/>
    <property type="project" value="TreeGrafter"/>
</dbReference>
<name>A0A381SVB8_9ZZZZ</name>
<dbReference type="Pfam" id="PF03061">
    <property type="entry name" value="4HBT"/>
    <property type="match status" value="1"/>
</dbReference>
<evidence type="ECO:0000256" key="2">
    <source>
        <dbReference type="SAM" id="MobiDB-lite"/>
    </source>
</evidence>
<dbReference type="InterPro" id="IPR040170">
    <property type="entry name" value="Cytosol_ACT"/>
</dbReference>
<feature type="region of interest" description="Disordered" evidence="2">
    <location>
        <begin position="134"/>
        <end position="159"/>
    </location>
</feature>
<dbReference type="PANTHER" id="PTHR11049:SF24">
    <property type="entry name" value="CYTOSOLIC ACYL COENZYME A THIOESTER HYDROLASE"/>
    <property type="match status" value="1"/>
</dbReference>
<evidence type="ECO:0000259" key="3">
    <source>
        <dbReference type="PROSITE" id="PS51770"/>
    </source>
</evidence>
<dbReference type="SUPFAM" id="SSF54637">
    <property type="entry name" value="Thioesterase/thiol ester dehydrase-isomerase"/>
    <property type="match status" value="1"/>
</dbReference>
<accession>A0A381SVB8</accession>
<dbReference type="InterPro" id="IPR033120">
    <property type="entry name" value="HOTDOG_ACOT"/>
</dbReference>
<sequence>MSKKTVKDTQVIMHELVLPNDTNLLGNVLGGRVMHLMDMCAAMSAYKHARSAVVTASVDQLDFLAPAKMGDIMILKSSVNFTGGSSMEVGVRIESENPKTGNTRHTVSAYLTFVSLNENGKPQKISDVNPETEIEHTRFSAGRERYNQRRDRIKRSKNN</sequence>
<reference evidence="4" key="1">
    <citation type="submission" date="2018-05" db="EMBL/GenBank/DDBJ databases">
        <authorList>
            <person name="Lanie J.A."/>
            <person name="Ng W.-L."/>
            <person name="Kazmierczak K.M."/>
            <person name="Andrzejewski T.M."/>
            <person name="Davidsen T.M."/>
            <person name="Wayne K.J."/>
            <person name="Tettelin H."/>
            <person name="Glass J.I."/>
            <person name="Rusch D."/>
            <person name="Podicherti R."/>
            <person name="Tsui H.-C.T."/>
            <person name="Winkler M.E."/>
        </authorList>
    </citation>
    <scope>NUCLEOTIDE SEQUENCE</scope>
</reference>
<evidence type="ECO:0000256" key="1">
    <source>
        <dbReference type="ARBA" id="ARBA00022801"/>
    </source>
</evidence>
<dbReference type="InterPro" id="IPR006683">
    <property type="entry name" value="Thioestr_dom"/>
</dbReference>
<dbReference type="EMBL" id="UINC01003630">
    <property type="protein sequence ID" value="SVA07985.1"/>
    <property type="molecule type" value="Genomic_DNA"/>
</dbReference>
<feature type="domain" description="HotDog ACOT-type" evidence="3">
    <location>
        <begin position="7"/>
        <end position="119"/>
    </location>
</feature>
<dbReference type="CDD" id="cd03442">
    <property type="entry name" value="BFIT_BACH"/>
    <property type="match status" value="1"/>
</dbReference>
<organism evidence="4">
    <name type="scientific">marine metagenome</name>
    <dbReference type="NCBI Taxonomy" id="408172"/>
    <lineage>
        <taxon>unclassified sequences</taxon>
        <taxon>metagenomes</taxon>
        <taxon>ecological metagenomes</taxon>
    </lineage>
</organism>
<dbReference type="PANTHER" id="PTHR11049">
    <property type="entry name" value="ACYL COENZYME A THIOESTER HYDROLASE"/>
    <property type="match status" value="1"/>
</dbReference>
<evidence type="ECO:0000313" key="4">
    <source>
        <dbReference type="EMBL" id="SVA07985.1"/>
    </source>
</evidence>
<dbReference type="GO" id="GO:0005829">
    <property type="term" value="C:cytosol"/>
    <property type="evidence" value="ECO:0007669"/>
    <property type="project" value="TreeGrafter"/>
</dbReference>
<gene>
    <name evidence="4" type="ORF">METZ01_LOCUS60839</name>
</gene>
<dbReference type="PROSITE" id="PS51770">
    <property type="entry name" value="HOTDOG_ACOT"/>
    <property type="match status" value="1"/>
</dbReference>
<feature type="compositionally biased region" description="Basic and acidic residues" evidence="2">
    <location>
        <begin position="134"/>
        <end position="150"/>
    </location>
</feature>
<dbReference type="GO" id="GO:0006637">
    <property type="term" value="P:acyl-CoA metabolic process"/>
    <property type="evidence" value="ECO:0007669"/>
    <property type="project" value="TreeGrafter"/>
</dbReference>
<protein>
    <recommendedName>
        <fullName evidence="3">HotDog ACOT-type domain-containing protein</fullName>
    </recommendedName>
</protein>
<dbReference type="AlphaFoldDB" id="A0A381SVB8"/>
<dbReference type="InterPro" id="IPR029069">
    <property type="entry name" value="HotDog_dom_sf"/>
</dbReference>